<evidence type="ECO:0000313" key="1">
    <source>
        <dbReference type="EMBL" id="KAK6344520.1"/>
    </source>
</evidence>
<dbReference type="AlphaFoldDB" id="A0AAV9UPP7"/>
<reference evidence="1 2" key="1">
    <citation type="submission" date="2019-10" db="EMBL/GenBank/DDBJ databases">
        <authorList>
            <person name="Palmer J.M."/>
        </authorList>
    </citation>
    <scope>NUCLEOTIDE SEQUENCE [LARGE SCALE GENOMIC DNA]</scope>
    <source>
        <strain evidence="1 2">TWF696</strain>
    </source>
</reference>
<keyword evidence="2" id="KW-1185">Reference proteome</keyword>
<sequence>MSPTVTPRRERLRLKAERLQRSSEYIDHRNAVLQTLIRPTQELGAILRRLANLNSIDELLDDLRSTGEFEDFLKLWDSKNIDIPLREVLNKSITQTVLKNCPSDEASSDSTYMGLSVWTISDPDDPPDLPIHLFGLPWFTTGIHQKTDVRLDCRDQVANTISPAE</sequence>
<organism evidence="1 2">
    <name type="scientific">Orbilia brochopaga</name>
    <dbReference type="NCBI Taxonomy" id="3140254"/>
    <lineage>
        <taxon>Eukaryota</taxon>
        <taxon>Fungi</taxon>
        <taxon>Dikarya</taxon>
        <taxon>Ascomycota</taxon>
        <taxon>Pezizomycotina</taxon>
        <taxon>Orbiliomycetes</taxon>
        <taxon>Orbiliales</taxon>
        <taxon>Orbiliaceae</taxon>
        <taxon>Orbilia</taxon>
    </lineage>
</organism>
<protein>
    <submittedName>
        <fullName evidence="1">Uncharacterized protein</fullName>
    </submittedName>
</protein>
<dbReference type="Proteomes" id="UP001375240">
    <property type="component" value="Unassembled WGS sequence"/>
</dbReference>
<proteinExistence type="predicted"/>
<accession>A0AAV9UPP7</accession>
<name>A0AAV9UPP7_9PEZI</name>
<comment type="caution">
    <text evidence="1">The sequence shown here is derived from an EMBL/GenBank/DDBJ whole genome shotgun (WGS) entry which is preliminary data.</text>
</comment>
<dbReference type="EMBL" id="JAVHNQ010000006">
    <property type="protein sequence ID" value="KAK6344520.1"/>
    <property type="molecule type" value="Genomic_DNA"/>
</dbReference>
<gene>
    <name evidence="1" type="ORF">TWF696_008154</name>
</gene>
<evidence type="ECO:0000313" key="2">
    <source>
        <dbReference type="Proteomes" id="UP001375240"/>
    </source>
</evidence>